<dbReference type="eggNOG" id="COG0410">
    <property type="taxonomic scope" value="Bacteria"/>
</dbReference>
<dbReference type="HOGENOM" id="CLU_000604_1_2_5"/>
<keyword evidence="8" id="KW-1185">Reference proteome</keyword>
<dbReference type="Pfam" id="PF00005">
    <property type="entry name" value="ABC_tran"/>
    <property type="match status" value="1"/>
</dbReference>
<dbReference type="InterPro" id="IPR052156">
    <property type="entry name" value="BCAA_Transport_ATP-bd_LivF"/>
</dbReference>
<keyword evidence="2" id="KW-0813">Transport</keyword>
<dbReference type="EMBL" id="CP000781">
    <property type="protein sequence ID" value="ABS67110.1"/>
    <property type="molecule type" value="Genomic_DNA"/>
</dbReference>
<dbReference type="GO" id="GO:0015807">
    <property type="term" value="P:L-amino acid transport"/>
    <property type="evidence" value="ECO:0007669"/>
    <property type="project" value="TreeGrafter"/>
</dbReference>
<dbReference type="STRING" id="78245.Xaut_1865"/>
<keyword evidence="5" id="KW-0029">Amino-acid transport</keyword>
<dbReference type="InterPro" id="IPR017871">
    <property type="entry name" value="ABC_transporter-like_CS"/>
</dbReference>
<comment type="similarity">
    <text evidence="1">Belongs to the ABC transporter superfamily.</text>
</comment>
<evidence type="ECO:0000256" key="3">
    <source>
        <dbReference type="ARBA" id="ARBA00022741"/>
    </source>
</evidence>
<dbReference type="PANTHER" id="PTHR43820:SF8">
    <property type="entry name" value="ABC TRANSPORTER SUBSTRATE-BINDING PROTEIN"/>
    <property type="match status" value="1"/>
</dbReference>
<evidence type="ECO:0000313" key="7">
    <source>
        <dbReference type="EMBL" id="ABS67110.1"/>
    </source>
</evidence>
<dbReference type="PROSITE" id="PS50893">
    <property type="entry name" value="ABC_TRANSPORTER_2"/>
    <property type="match status" value="1"/>
</dbReference>
<dbReference type="PROSITE" id="PS00211">
    <property type="entry name" value="ABC_TRANSPORTER_1"/>
    <property type="match status" value="1"/>
</dbReference>
<evidence type="ECO:0000256" key="4">
    <source>
        <dbReference type="ARBA" id="ARBA00022840"/>
    </source>
</evidence>
<dbReference type="Proteomes" id="UP000002417">
    <property type="component" value="Chromosome"/>
</dbReference>
<dbReference type="GO" id="GO:0016887">
    <property type="term" value="F:ATP hydrolysis activity"/>
    <property type="evidence" value="ECO:0007669"/>
    <property type="project" value="InterPro"/>
</dbReference>
<feature type="domain" description="ABC transporter" evidence="6">
    <location>
        <begin position="40"/>
        <end position="277"/>
    </location>
</feature>
<dbReference type="InterPro" id="IPR003439">
    <property type="entry name" value="ABC_transporter-like_ATP-bd"/>
</dbReference>
<dbReference type="SUPFAM" id="SSF52540">
    <property type="entry name" value="P-loop containing nucleoside triphosphate hydrolases"/>
    <property type="match status" value="1"/>
</dbReference>
<dbReference type="AlphaFoldDB" id="A7IGG7"/>
<evidence type="ECO:0000313" key="8">
    <source>
        <dbReference type="Proteomes" id="UP000002417"/>
    </source>
</evidence>
<name>A7IGG7_XANP2</name>
<dbReference type="InterPro" id="IPR027417">
    <property type="entry name" value="P-loop_NTPase"/>
</dbReference>
<dbReference type="InterPro" id="IPR003593">
    <property type="entry name" value="AAA+_ATPase"/>
</dbReference>
<dbReference type="Gene3D" id="3.40.50.300">
    <property type="entry name" value="P-loop containing nucleotide triphosphate hydrolases"/>
    <property type="match status" value="1"/>
</dbReference>
<evidence type="ECO:0000256" key="5">
    <source>
        <dbReference type="ARBA" id="ARBA00022970"/>
    </source>
</evidence>
<dbReference type="PhylomeDB" id="A7IGG7"/>
<dbReference type="SMART" id="SM00382">
    <property type="entry name" value="AAA"/>
    <property type="match status" value="1"/>
</dbReference>
<proteinExistence type="inferred from homology"/>
<sequence length="299" mass="33134">MRQGRSGPLHRDAGKTYEANAMAEAALKFEPSAETASPLLAVDNIEVVYNDVILVLRGLSLKVPKGQIVALLGSNGAGKSTTLKAISGLLRTEDGEITRGDVTFLGERINGIEPDKIVRRGIFQVMEGRRIIADMTCLENLRLGAFTRRDNEVKSDIERVYEYFPRLKERTGLAGYLSGGEQQMLAIGRAVMARPKLILMDEPSMGLSPLLVKEVFAIIKKLNEDLGVTILLVEQNARVALSVADYGYIMEQGKIVLDGTADMLRSNEDVKEFYLGQGGGEERKSFKNLKSFKRRKRWL</sequence>
<accession>A7IGG7</accession>
<keyword evidence="3" id="KW-0547">Nucleotide-binding</keyword>
<dbReference type="CDD" id="cd03224">
    <property type="entry name" value="ABC_TM1139_LivF_branched"/>
    <property type="match status" value="1"/>
</dbReference>
<gene>
    <name evidence="7" type="ordered locus">Xaut_1865</name>
</gene>
<reference evidence="7 8" key="1">
    <citation type="submission" date="2007-07" db="EMBL/GenBank/DDBJ databases">
        <title>Complete sequence of chromosome of Xanthobacter autotrophicus Py2.</title>
        <authorList>
            <consortium name="US DOE Joint Genome Institute"/>
            <person name="Copeland A."/>
            <person name="Lucas S."/>
            <person name="Lapidus A."/>
            <person name="Barry K."/>
            <person name="Glavina del Rio T."/>
            <person name="Hammon N."/>
            <person name="Israni S."/>
            <person name="Dalin E."/>
            <person name="Tice H."/>
            <person name="Pitluck S."/>
            <person name="Sims D."/>
            <person name="Brettin T."/>
            <person name="Bruce D."/>
            <person name="Detter J.C."/>
            <person name="Han C."/>
            <person name="Tapia R."/>
            <person name="Brainard J."/>
            <person name="Schmutz J."/>
            <person name="Larimer F."/>
            <person name="Land M."/>
            <person name="Hauser L."/>
            <person name="Kyrpides N."/>
            <person name="Kim E."/>
            <person name="Ensigns S.A."/>
            <person name="Richardson P."/>
        </authorList>
    </citation>
    <scope>NUCLEOTIDE SEQUENCE [LARGE SCALE GENOMIC DNA]</scope>
    <source>
        <strain evidence="8">ATCC BAA-1158 / Py2</strain>
    </source>
</reference>
<evidence type="ECO:0000259" key="6">
    <source>
        <dbReference type="PROSITE" id="PS50893"/>
    </source>
</evidence>
<dbReference type="GO" id="GO:0005524">
    <property type="term" value="F:ATP binding"/>
    <property type="evidence" value="ECO:0007669"/>
    <property type="project" value="UniProtKB-KW"/>
</dbReference>
<evidence type="ECO:0000256" key="2">
    <source>
        <dbReference type="ARBA" id="ARBA00022448"/>
    </source>
</evidence>
<dbReference type="GO" id="GO:0015658">
    <property type="term" value="F:branched-chain amino acid transmembrane transporter activity"/>
    <property type="evidence" value="ECO:0007669"/>
    <property type="project" value="TreeGrafter"/>
</dbReference>
<keyword evidence="4" id="KW-0067">ATP-binding</keyword>
<protein>
    <submittedName>
        <fullName evidence="7">ABC transporter related</fullName>
    </submittedName>
</protein>
<organism evidence="7 8">
    <name type="scientific">Xanthobacter autotrophicus (strain ATCC BAA-1158 / Py2)</name>
    <dbReference type="NCBI Taxonomy" id="78245"/>
    <lineage>
        <taxon>Bacteria</taxon>
        <taxon>Pseudomonadati</taxon>
        <taxon>Pseudomonadota</taxon>
        <taxon>Alphaproteobacteria</taxon>
        <taxon>Hyphomicrobiales</taxon>
        <taxon>Xanthobacteraceae</taxon>
        <taxon>Xanthobacter</taxon>
    </lineage>
</organism>
<evidence type="ECO:0000256" key="1">
    <source>
        <dbReference type="ARBA" id="ARBA00005417"/>
    </source>
</evidence>
<dbReference type="PANTHER" id="PTHR43820">
    <property type="entry name" value="HIGH-AFFINITY BRANCHED-CHAIN AMINO ACID TRANSPORT ATP-BINDING PROTEIN LIVF"/>
    <property type="match status" value="1"/>
</dbReference>
<dbReference type="KEGG" id="xau:Xaut_1865"/>